<comment type="caution">
    <text evidence="2">The sequence shown here is derived from an EMBL/GenBank/DDBJ whole genome shotgun (WGS) entry which is preliminary data.</text>
</comment>
<proteinExistence type="predicted"/>
<evidence type="ECO:0000256" key="1">
    <source>
        <dbReference type="SAM" id="MobiDB-lite"/>
    </source>
</evidence>
<feature type="compositionally biased region" description="Polar residues" evidence="1">
    <location>
        <begin position="36"/>
        <end position="73"/>
    </location>
</feature>
<dbReference type="EMBL" id="SZYD01000015">
    <property type="protein sequence ID" value="KAD3640166.1"/>
    <property type="molecule type" value="Genomic_DNA"/>
</dbReference>
<feature type="region of interest" description="Disordered" evidence="1">
    <location>
        <begin position="19"/>
        <end position="101"/>
    </location>
</feature>
<sequence length="111" mass="11878">MTEAQQWCILEANQEAEFHVNAENEPDDSPMATEISPVQSMQTELNAATHNTNPTESLGSPSGLANNPDFNGESSPSSPSYSSSSMGSNQTGNIPAYDDTPIQGFPFCFKC</sequence>
<keyword evidence="3" id="KW-1185">Reference proteome</keyword>
<dbReference type="AlphaFoldDB" id="A0A5N6MJC0"/>
<organism evidence="2 3">
    <name type="scientific">Mikania micrantha</name>
    <name type="common">bitter vine</name>
    <dbReference type="NCBI Taxonomy" id="192012"/>
    <lineage>
        <taxon>Eukaryota</taxon>
        <taxon>Viridiplantae</taxon>
        <taxon>Streptophyta</taxon>
        <taxon>Embryophyta</taxon>
        <taxon>Tracheophyta</taxon>
        <taxon>Spermatophyta</taxon>
        <taxon>Magnoliopsida</taxon>
        <taxon>eudicotyledons</taxon>
        <taxon>Gunneridae</taxon>
        <taxon>Pentapetalae</taxon>
        <taxon>asterids</taxon>
        <taxon>campanulids</taxon>
        <taxon>Asterales</taxon>
        <taxon>Asteraceae</taxon>
        <taxon>Asteroideae</taxon>
        <taxon>Heliantheae alliance</taxon>
        <taxon>Eupatorieae</taxon>
        <taxon>Mikania</taxon>
    </lineage>
</organism>
<gene>
    <name evidence="2" type="ORF">E3N88_29389</name>
</gene>
<reference evidence="2 3" key="1">
    <citation type="submission" date="2019-05" db="EMBL/GenBank/DDBJ databases">
        <title>Mikania micrantha, genome provides insights into the molecular mechanism of rapid growth.</title>
        <authorList>
            <person name="Liu B."/>
        </authorList>
    </citation>
    <scope>NUCLEOTIDE SEQUENCE [LARGE SCALE GENOMIC DNA]</scope>
    <source>
        <strain evidence="2">NLD-2019</strain>
        <tissue evidence="2">Leaf</tissue>
    </source>
</reference>
<name>A0A5N6MJC0_9ASTR</name>
<feature type="compositionally biased region" description="Low complexity" evidence="1">
    <location>
        <begin position="74"/>
        <end position="85"/>
    </location>
</feature>
<accession>A0A5N6MJC0</accession>
<evidence type="ECO:0000313" key="2">
    <source>
        <dbReference type="EMBL" id="KAD3640166.1"/>
    </source>
</evidence>
<dbReference type="Proteomes" id="UP000326396">
    <property type="component" value="Linkage Group LG5"/>
</dbReference>
<evidence type="ECO:0000313" key="3">
    <source>
        <dbReference type="Proteomes" id="UP000326396"/>
    </source>
</evidence>
<protein>
    <submittedName>
        <fullName evidence="2">Uncharacterized protein</fullName>
    </submittedName>
</protein>